<evidence type="ECO:0000256" key="2">
    <source>
        <dbReference type="ARBA" id="ARBA00022723"/>
    </source>
</evidence>
<dbReference type="EMBL" id="LT629749">
    <property type="protein sequence ID" value="SDT41102.1"/>
    <property type="molecule type" value="Genomic_DNA"/>
</dbReference>
<evidence type="ECO:0000259" key="8">
    <source>
        <dbReference type="Pfam" id="PF03372"/>
    </source>
</evidence>
<dbReference type="PANTHER" id="PTHR43250:SF2">
    <property type="entry name" value="EXODEOXYRIBONUCLEASE III"/>
    <property type="match status" value="1"/>
</dbReference>
<keyword evidence="6" id="KW-0464">Manganese</keyword>
<evidence type="ECO:0000256" key="4">
    <source>
        <dbReference type="ARBA" id="ARBA00022842"/>
    </source>
</evidence>
<feature type="domain" description="Endonuclease/exonuclease/phosphatase" evidence="8">
    <location>
        <begin position="4"/>
        <end position="241"/>
    </location>
</feature>
<sequence length="253" mass="27551">MRIATWNVNSVGARLPRLLDWLETRQPDVAALQETKCADAGFPFAEVEALGYQAMHVGDGRWNGVAILSKVGLTPVADALPGMTEPRYATADCGGLRVTSVYVPNGRAVDDAQYPYKLAWFAALRATLDDLDPAAPQVIMGDFNVARTDADLWDPALFVGSTHVTPQERAAMDALVDWGLTDVVARPGKNDRPYTYWDYRAGRFHQDQGMRIDYVLASAGVAVDDAYVDREARKGKLPSDHAPVVADVSLTTA</sequence>
<dbReference type="AlphaFoldDB" id="A0A1H2A5N6"/>
<evidence type="ECO:0000313" key="10">
    <source>
        <dbReference type="Proteomes" id="UP000199092"/>
    </source>
</evidence>
<organism evidence="9 10">
    <name type="scientific">Friedmanniella luteola</name>
    <dbReference type="NCBI Taxonomy" id="546871"/>
    <lineage>
        <taxon>Bacteria</taxon>
        <taxon>Bacillati</taxon>
        <taxon>Actinomycetota</taxon>
        <taxon>Actinomycetes</taxon>
        <taxon>Propionibacteriales</taxon>
        <taxon>Nocardioidaceae</taxon>
        <taxon>Friedmanniella</taxon>
    </lineage>
</organism>
<reference evidence="9 10" key="1">
    <citation type="submission" date="2016-10" db="EMBL/GenBank/DDBJ databases">
        <authorList>
            <person name="de Groot N.N."/>
        </authorList>
    </citation>
    <scope>NUCLEOTIDE SEQUENCE [LARGE SCALE GENOMIC DNA]</scope>
    <source>
        <strain evidence="9 10">DSM 21741</strain>
    </source>
</reference>
<dbReference type="CDD" id="cd09086">
    <property type="entry name" value="ExoIII-like_AP-endo"/>
    <property type="match status" value="1"/>
</dbReference>
<feature type="site" description="Important for catalytic activity" evidence="7">
    <location>
        <position position="213"/>
    </location>
</feature>
<evidence type="ECO:0000256" key="1">
    <source>
        <dbReference type="ARBA" id="ARBA00007092"/>
    </source>
</evidence>
<keyword evidence="4 6" id="KW-0460">Magnesium</keyword>
<feature type="active site" description="Proton donor/acceptor" evidence="5">
    <location>
        <position position="142"/>
    </location>
</feature>
<dbReference type="GO" id="GO:0008311">
    <property type="term" value="F:double-stranded DNA 3'-5' DNA exonuclease activity"/>
    <property type="evidence" value="ECO:0007669"/>
    <property type="project" value="InterPro"/>
</dbReference>
<accession>A0A1H2A5N6</accession>
<evidence type="ECO:0000313" key="9">
    <source>
        <dbReference type="EMBL" id="SDT41102.1"/>
    </source>
</evidence>
<dbReference type="NCBIfam" id="TIGR00195">
    <property type="entry name" value="exoDNase_III"/>
    <property type="match status" value="1"/>
</dbReference>
<feature type="active site" evidence="5">
    <location>
        <position position="102"/>
    </location>
</feature>
<comment type="cofactor">
    <cofactor evidence="6">
        <name>Mg(2+)</name>
        <dbReference type="ChEBI" id="CHEBI:18420"/>
    </cofactor>
    <cofactor evidence="6">
        <name>Mn(2+)</name>
        <dbReference type="ChEBI" id="CHEBI:29035"/>
    </cofactor>
    <text evidence="6">Probably binds two magnesium or manganese ions per subunit.</text>
</comment>
<protein>
    <submittedName>
        <fullName evidence="9">Exodeoxyribonuclease-3</fullName>
    </submittedName>
</protein>
<feature type="site" description="Transition state stabilizer" evidence="7">
    <location>
        <position position="144"/>
    </location>
</feature>
<dbReference type="PROSITE" id="PS51435">
    <property type="entry name" value="AP_NUCLEASE_F1_4"/>
    <property type="match status" value="1"/>
</dbReference>
<dbReference type="InterPro" id="IPR037493">
    <property type="entry name" value="ExoIII-like"/>
</dbReference>
<feature type="binding site" evidence="6">
    <location>
        <position position="7"/>
    </location>
    <ligand>
        <name>Mg(2+)</name>
        <dbReference type="ChEBI" id="CHEBI:18420"/>
        <label>1</label>
    </ligand>
</feature>
<dbReference type="RefSeq" id="WP_091415878.1">
    <property type="nucleotide sequence ID" value="NZ_LT629749.1"/>
</dbReference>
<feature type="binding site" evidence="6">
    <location>
        <position position="34"/>
    </location>
    <ligand>
        <name>Mg(2+)</name>
        <dbReference type="ChEBI" id="CHEBI:18420"/>
        <label>1</label>
    </ligand>
</feature>
<evidence type="ECO:0000256" key="6">
    <source>
        <dbReference type="PIRSR" id="PIRSR604808-2"/>
    </source>
</evidence>
<feature type="binding site" evidence="6">
    <location>
        <position position="142"/>
    </location>
    <ligand>
        <name>Mg(2+)</name>
        <dbReference type="ChEBI" id="CHEBI:18420"/>
        <label>1</label>
    </ligand>
</feature>
<feature type="binding site" evidence="6">
    <location>
        <position position="240"/>
    </location>
    <ligand>
        <name>Mg(2+)</name>
        <dbReference type="ChEBI" id="CHEBI:18420"/>
        <label>1</label>
    </ligand>
</feature>
<dbReference type="NCBIfam" id="TIGR00633">
    <property type="entry name" value="xth"/>
    <property type="match status" value="1"/>
</dbReference>
<feature type="active site" description="Proton acceptor" evidence="5">
    <location>
        <position position="241"/>
    </location>
</feature>
<dbReference type="Pfam" id="PF03372">
    <property type="entry name" value="Exo_endo_phos"/>
    <property type="match status" value="1"/>
</dbReference>
<dbReference type="Gene3D" id="3.60.10.10">
    <property type="entry name" value="Endonuclease/exonuclease/phosphatase"/>
    <property type="match status" value="1"/>
</dbReference>
<dbReference type="GO" id="GO:0006281">
    <property type="term" value="P:DNA repair"/>
    <property type="evidence" value="ECO:0007669"/>
    <property type="project" value="InterPro"/>
</dbReference>
<feature type="site" description="Interaction with DNA substrate" evidence="7">
    <location>
        <position position="241"/>
    </location>
</feature>
<dbReference type="InterPro" id="IPR005135">
    <property type="entry name" value="Endo/exonuclease/phosphatase"/>
</dbReference>
<dbReference type="PANTHER" id="PTHR43250">
    <property type="entry name" value="EXODEOXYRIBONUCLEASE III"/>
    <property type="match status" value="1"/>
</dbReference>
<keyword evidence="2 6" id="KW-0479">Metal-binding</keyword>
<keyword evidence="10" id="KW-1185">Reference proteome</keyword>
<dbReference type="Proteomes" id="UP000199092">
    <property type="component" value="Chromosome I"/>
</dbReference>
<dbReference type="SUPFAM" id="SSF56219">
    <property type="entry name" value="DNase I-like"/>
    <property type="match status" value="1"/>
</dbReference>
<feature type="binding site" evidence="6">
    <location>
        <position position="241"/>
    </location>
    <ligand>
        <name>Mg(2+)</name>
        <dbReference type="ChEBI" id="CHEBI:18420"/>
        <label>1</label>
    </ligand>
</feature>
<dbReference type="GO" id="GO:0046872">
    <property type="term" value="F:metal ion binding"/>
    <property type="evidence" value="ECO:0007669"/>
    <property type="project" value="UniProtKB-KW"/>
</dbReference>
<evidence type="ECO:0000256" key="5">
    <source>
        <dbReference type="PIRSR" id="PIRSR604808-1"/>
    </source>
</evidence>
<feature type="binding site" evidence="6">
    <location>
        <position position="144"/>
    </location>
    <ligand>
        <name>Mg(2+)</name>
        <dbReference type="ChEBI" id="CHEBI:18420"/>
        <label>1</label>
    </ligand>
</feature>
<dbReference type="OrthoDB" id="9803914at2"/>
<dbReference type="STRING" id="546871.SAMN04488543_4228"/>
<proteinExistence type="inferred from homology"/>
<comment type="similarity">
    <text evidence="1">Belongs to the DNA repair enzymes AP/ExoA family.</text>
</comment>
<gene>
    <name evidence="9" type="ORF">SAMN04488543_4228</name>
</gene>
<dbReference type="InterPro" id="IPR036691">
    <property type="entry name" value="Endo/exonu/phosph_ase_sf"/>
</dbReference>
<evidence type="ECO:0000256" key="3">
    <source>
        <dbReference type="ARBA" id="ARBA00022801"/>
    </source>
</evidence>
<evidence type="ECO:0000256" key="7">
    <source>
        <dbReference type="PIRSR" id="PIRSR604808-3"/>
    </source>
</evidence>
<keyword evidence="3" id="KW-0378">Hydrolase</keyword>
<name>A0A1H2A5N6_9ACTN</name>
<dbReference type="InterPro" id="IPR004808">
    <property type="entry name" value="AP_endonuc_1"/>
</dbReference>